<organism evidence="7 8">
    <name type="scientific">Pontibacter flavimaris</name>
    <dbReference type="NCBI Taxonomy" id="1797110"/>
    <lineage>
        <taxon>Bacteria</taxon>
        <taxon>Pseudomonadati</taxon>
        <taxon>Bacteroidota</taxon>
        <taxon>Cytophagia</taxon>
        <taxon>Cytophagales</taxon>
        <taxon>Hymenobacteraceae</taxon>
        <taxon>Pontibacter</taxon>
    </lineage>
</organism>
<evidence type="ECO:0000259" key="6">
    <source>
        <dbReference type="Pfam" id="PF04932"/>
    </source>
</evidence>
<keyword evidence="8" id="KW-1185">Reference proteome</keyword>
<name>A0A1Q5P9E3_9BACT</name>
<dbReference type="Pfam" id="PF04932">
    <property type="entry name" value="Wzy_C"/>
    <property type="match status" value="1"/>
</dbReference>
<evidence type="ECO:0000256" key="4">
    <source>
        <dbReference type="ARBA" id="ARBA00023136"/>
    </source>
</evidence>
<keyword evidence="3 5" id="KW-1133">Transmembrane helix</keyword>
<sequence length="431" mass="50226">MKLNYSIIFAIPLLMVMFLDPMYLELISGNDENTLGSILSMLVKLNAGVALLYSAYRFQTMSPFMRLVFALVTIYLFGMIMESYYKYSSFFIYPHVFQRILLFYFVFFIYTFYKNNDYLQLRHIINIILIGFILNVVLIHPEALSIASFTNHERGVNASTMYMIVIPFLYFASKYLFEGGVYNLMMSFVVIFAIIFFQHRTIWVCMSGIIVVYVYLVKFKAYKPVNFGKLLPIVLVIAVLGILSSAFLFSMHPEILTKFQENFSDIENASEQGTGGWRYNQFLSYLPFIQDNFLMGMRFEGFELPIQFYRDDIDAPVFEDGNGHHFHSFYVDVLFYIGFVGMALFMMMQVYAVKKGFTSKALNEKQIVILAFITSGFIYGISYILPFFFYAFLGLALAYLEQQPESYTFIRESGMRMRARRRALQKTLHSV</sequence>
<feature type="transmembrane region" description="Helical" evidence="5">
    <location>
        <begin position="36"/>
        <end position="55"/>
    </location>
</feature>
<dbReference type="Proteomes" id="UP000186551">
    <property type="component" value="Unassembled WGS sequence"/>
</dbReference>
<dbReference type="PANTHER" id="PTHR37422:SF23">
    <property type="entry name" value="TEICHURONIC ACID BIOSYNTHESIS PROTEIN TUAE"/>
    <property type="match status" value="1"/>
</dbReference>
<protein>
    <recommendedName>
        <fullName evidence="6">O-antigen ligase-related domain-containing protein</fullName>
    </recommendedName>
</protein>
<comment type="subcellular location">
    <subcellularLocation>
        <location evidence="1">Membrane</location>
        <topology evidence="1">Multi-pass membrane protein</topology>
    </subcellularLocation>
</comment>
<dbReference type="STRING" id="1797110.A3841_06620"/>
<dbReference type="RefSeq" id="WP_073854930.1">
    <property type="nucleotide sequence ID" value="NZ_LVWA01000012.1"/>
</dbReference>
<gene>
    <name evidence="7" type="ORF">A3841_06620</name>
</gene>
<dbReference type="OrthoDB" id="742098at2"/>
<feature type="transmembrane region" description="Helical" evidence="5">
    <location>
        <begin position="367"/>
        <end position="400"/>
    </location>
</feature>
<dbReference type="EMBL" id="LVWA01000012">
    <property type="protein sequence ID" value="OKL38801.1"/>
    <property type="molecule type" value="Genomic_DNA"/>
</dbReference>
<feature type="transmembrane region" description="Helical" evidence="5">
    <location>
        <begin position="91"/>
        <end position="113"/>
    </location>
</feature>
<feature type="transmembrane region" description="Helical" evidence="5">
    <location>
        <begin position="179"/>
        <end position="195"/>
    </location>
</feature>
<feature type="domain" description="O-antigen ligase-related" evidence="6">
    <location>
        <begin position="187"/>
        <end position="346"/>
    </location>
</feature>
<feature type="transmembrane region" description="Helical" evidence="5">
    <location>
        <begin position="67"/>
        <end position="85"/>
    </location>
</feature>
<feature type="transmembrane region" description="Helical" evidence="5">
    <location>
        <begin position="329"/>
        <end position="347"/>
    </location>
</feature>
<dbReference type="InterPro" id="IPR007016">
    <property type="entry name" value="O-antigen_ligase-rel_domated"/>
</dbReference>
<keyword evidence="4 5" id="KW-0472">Membrane</keyword>
<evidence type="ECO:0000313" key="8">
    <source>
        <dbReference type="Proteomes" id="UP000186551"/>
    </source>
</evidence>
<evidence type="ECO:0000256" key="2">
    <source>
        <dbReference type="ARBA" id="ARBA00022692"/>
    </source>
</evidence>
<evidence type="ECO:0000313" key="7">
    <source>
        <dbReference type="EMBL" id="OKL38801.1"/>
    </source>
</evidence>
<comment type="caution">
    <text evidence="7">The sequence shown here is derived from an EMBL/GenBank/DDBJ whole genome shotgun (WGS) entry which is preliminary data.</text>
</comment>
<feature type="transmembrane region" description="Helical" evidence="5">
    <location>
        <begin position="7"/>
        <end position="24"/>
    </location>
</feature>
<evidence type="ECO:0000256" key="5">
    <source>
        <dbReference type="SAM" id="Phobius"/>
    </source>
</evidence>
<reference evidence="7 8" key="1">
    <citation type="submission" date="2016-03" db="EMBL/GenBank/DDBJ databases">
        <title>Genome sequence of Pontibacter sp. nov., of the family cytophagaceae, isolated from marine sediment of the Yellow Sea, China.</title>
        <authorList>
            <person name="Zhang G."/>
            <person name="Zhang R."/>
        </authorList>
    </citation>
    <scope>NUCLEOTIDE SEQUENCE [LARGE SCALE GENOMIC DNA]</scope>
    <source>
        <strain evidence="7 8">S10-8</strain>
    </source>
</reference>
<feature type="transmembrane region" description="Helical" evidence="5">
    <location>
        <begin position="201"/>
        <end position="218"/>
    </location>
</feature>
<feature type="transmembrane region" description="Helical" evidence="5">
    <location>
        <begin position="230"/>
        <end position="249"/>
    </location>
</feature>
<keyword evidence="2 5" id="KW-0812">Transmembrane</keyword>
<dbReference type="GO" id="GO:0016020">
    <property type="term" value="C:membrane"/>
    <property type="evidence" value="ECO:0007669"/>
    <property type="project" value="UniProtKB-SubCell"/>
</dbReference>
<dbReference type="AlphaFoldDB" id="A0A1Q5P9E3"/>
<proteinExistence type="predicted"/>
<dbReference type="PANTHER" id="PTHR37422">
    <property type="entry name" value="TEICHURONIC ACID BIOSYNTHESIS PROTEIN TUAE"/>
    <property type="match status" value="1"/>
</dbReference>
<accession>A0A1Q5P9E3</accession>
<evidence type="ECO:0000256" key="1">
    <source>
        <dbReference type="ARBA" id="ARBA00004141"/>
    </source>
</evidence>
<evidence type="ECO:0000256" key="3">
    <source>
        <dbReference type="ARBA" id="ARBA00022989"/>
    </source>
</evidence>
<dbReference type="InterPro" id="IPR051533">
    <property type="entry name" value="WaaL-like"/>
</dbReference>
<feature type="transmembrane region" description="Helical" evidence="5">
    <location>
        <begin position="125"/>
        <end position="149"/>
    </location>
</feature>
<feature type="transmembrane region" description="Helical" evidence="5">
    <location>
        <begin position="155"/>
        <end position="172"/>
    </location>
</feature>